<dbReference type="SUPFAM" id="SSF52980">
    <property type="entry name" value="Restriction endonuclease-like"/>
    <property type="match status" value="1"/>
</dbReference>
<dbReference type="EMBL" id="CTRI01000005">
    <property type="protein sequence ID" value="CQR29901.1"/>
    <property type="molecule type" value="Genomic_DNA"/>
</dbReference>
<comment type="similarity">
    <text evidence="1 2">Belongs to the UPF0102 family.</text>
</comment>
<dbReference type="NCBIfam" id="TIGR00252">
    <property type="entry name" value="YraN family protein"/>
    <property type="match status" value="1"/>
</dbReference>
<dbReference type="NCBIfam" id="NF009150">
    <property type="entry name" value="PRK12497.1-3"/>
    <property type="match status" value="1"/>
</dbReference>
<gene>
    <name evidence="3" type="primary">yraN</name>
    <name evidence="3" type="ORF">THICB1_130028</name>
</gene>
<evidence type="ECO:0000313" key="4">
    <source>
        <dbReference type="Proteomes" id="UP000078599"/>
    </source>
</evidence>
<dbReference type="PANTHER" id="PTHR34039:SF1">
    <property type="entry name" value="UPF0102 PROTEIN YRAN"/>
    <property type="match status" value="1"/>
</dbReference>
<dbReference type="Gene3D" id="3.40.1350.10">
    <property type="match status" value="1"/>
</dbReference>
<reference evidence="3 4" key="1">
    <citation type="submission" date="2015-03" db="EMBL/GenBank/DDBJ databases">
        <authorList>
            <person name="Regsiter A."/>
            <person name="william w."/>
        </authorList>
    </citation>
    <scope>NUCLEOTIDE SEQUENCE [LARGE SCALE GENOMIC DNA]</scope>
    <source>
        <strain evidence="3 4">CB1</strain>
    </source>
</reference>
<evidence type="ECO:0000256" key="1">
    <source>
        <dbReference type="ARBA" id="ARBA00006738"/>
    </source>
</evidence>
<dbReference type="InterPro" id="IPR003509">
    <property type="entry name" value="UPF0102_YraN-like"/>
</dbReference>
<dbReference type="HAMAP" id="MF_00048">
    <property type="entry name" value="UPF0102"/>
    <property type="match status" value="1"/>
</dbReference>
<dbReference type="Pfam" id="PF02021">
    <property type="entry name" value="UPF0102"/>
    <property type="match status" value="1"/>
</dbReference>
<protein>
    <recommendedName>
        <fullName evidence="2">UPF0102 protein THICB1_130028</fullName>
    </recommendedName>
</protein>
<sequence length="127" mass="14043">MAGMLQMWKQRAARRLGQSAEARACAELQARGLRLVERNYRVRGGEIDLIMRAADGTLVFVEVRARSNAAAYGGAAGSVDARKRRRIVLAARHYLARLVEEPTCRFDVVALEAGKLEWLPGAFSAEE</sequence>
<dbReference type="Proteomes" id="UP000078599">
    <property type="component" value="Unassembled WGS sequence"/>
</dbReference>
<proteinExistence type="inferred from homology"/>
<evidence type="ECO:0000256" key="2">
    <source>
        <dbReference type="HAMAP-Rule" id="MF_00048"/>
    </source>
</evidence>
<organism evidence="3 4">
    <name type="scientific">Thiomonas arsenitoxydans (strain DSM 22701 / CIP 110005 / 3As)</name>
    <dbReference type="NCBI Taxonomy" id="426114"/>
    <lineage>
        <taxon>Bacteria</taxon>
        <taxon>Pseudomonadati</taxon>
        <taxon>Pseudomonadota</taxon>
        <taxon>Betaproteobacteria</taxon>
        <taxon>Burkholderiales</taxon>
        <taxon>Thiomonas</taxon>
    </lineage>
</organism>
<comment type="caution">
    <text evidence="3">The sequence shown here is derived from an EMBL/GenBank/DDBJ whole genome shotgun (WGS) entry which is preliminary data.</text>
</comment>
<dbReference type="PANTHER" id="PTHR34039">
    <property type="entry name" value="UPF0102 PROTEIN YRAN"/>
    <property type="match status" value="1"/>
</dbReference>
<accession>A0ABM9T2Y7</accession>
<keyword evidence="4" id="KW-1185">Reference proteome</keyword>
<dbReference type="InterPro" id="IPR011335">
    <property type="entry name" value="Restrct_endonuc-II-like"/>
</dbReference>
<dbReference type="InterPro" id="IPR011856">
    <property type="entry name" value="tRNA_endonuc-like_dom_sf"/>
</dbReference>
<evidence type="ECO:0000313" key="3">
    <source>
        <dbReference type="EMBL" id="CQR29901.1"/>
    </source>
</evidence>
<name>A0ABM9T2Y7_THIA3</name>